<dbReference type="GO" id="GO:0005524">
    <property type="term" value="F:ATP binding"/>
    <property type="evidence" value="ECO:0007669"/>
    <property type="project" value="UniProtKB-KW"/>
</dbReference>
<dbReference type="PANTHER" id="PTHR47961">
    <property type="entry name" value="DNA POLYMERASE THETA, PUTATIVE (AFU_ORTHOLOGUE AFUA_1G05260)-RELATED"/>
    <property type="match status" value="1"/>
</dbReference>
<keyword evidence="8" id="KW-0539">Nucleus</keyword>
<feature type="compositionally biased region" description="Polar residues" evidence="10">
    <location>
        <begin position="2242"/>
        <end position="2251"/>
    </location>
</feature>
<dbReference type="SUPFAM" id="SSF158702">
    <property type="entry name" value="Sec63 N-terminal domain-like"/>
    <property type="match status" value="1"/>
</dbReference>
<keyword evidence="3" id="KW-0227">DNA damage</keyword>
<feature type="compositionally biased region" description="Polar residues" evidence="10">
    <location>
        <begin position="1565"/>
        <end position="1578"/>
    </location>
</feature>
<dbReference type="GeneID" id="103510462"/>
<feature type="compositionally biased region" description="Polar residues" evidence="10">
    <location>
        <begin position="1271"/>
        <end position="1293"/>
    </location>
</feature>
<dbReference type="InterPro" id="IPR012337">
    <property type="entry name" value="RNaseH-like_sf"/>
</dbReference>
<name>A0A3Q0IVK9_DIACI</name>
<organism evidence="12 13">
    <name type="scientific">Diaphorina citri</name>
    <name type="common">Asian citrus psyllid</name>
    <dbReference type="NCBI Taxonomy" id="121845"/>
    <lineage>
        <taxon>Eukaryota</taxon>
        <taxon>Metazoa</taxon>
        <taxon>Ecdysozoa</taxon>
        <taxon>Arthropoda</taxon>
        <taxon>Hexapoda</taxon>
        <taxon>Insecta</taxon>
        <taxon>Pterygota</taxon>
        <taxon>Neoptera</taxon>
        <taxon>Paraneoptera</taxon>
        <taxon>Hemiptera</taxon>
        <taxon>Sternorrhyncha</taxon>
        <taxon>Psylloidea</taxon>
        <taxon>Psyllidae</taxon>
        <taxon>Diaphorininae</taxon>
        <taxon>Diaphorina</taxon>
    </lineage>
</organism>
<dbReference type="RefSeq" id="XP_026680297.1">
    <property type="nucleotide sequence ID" value="XM_026824496.1"/>
</dbReference>
<evidence type="ECO:0000256" key="2">
    <source>
        <dbReference type="ARBA" id="ARBA00022741"/>
    </source>
</evidence>
<dbReference type="Gene3D" id="3.30.420.10">
    <property type="entry name" value="Ribonuclease H-like superfamily/Ribonuclease H"/>
    <property type="match status" value="1"/>
</dbReference>
<dbReference type="InterPro" id="IPR011545">
    <property type="entry name" value="DEAD/DEAH_box_helicase_dom"/>
</dbReference>
<feature type="compositionally biased region" description="Polar residues" evidence="10">
    <location>
        <begin position="2194"/>
        <end position="2213"/>
    </location>
</feature>
<evidence type="ECO:0000313" key="13">
    <source>
        <dbReference type="RefSeq" id="XP_026680297.1"/>
    </source>
</evidence>
<dbReference type="Pfam" id="PF20470">
    <property type="entry name" value="HTH_61"/>
    <property type="match status" value="1"/>
</dbReference>
<dbReference type="InterPro" id="IPR027417">
    <property type="entry name" value="P-loop_NTPase"/>
</dbReference>
<gene>
    <name evidence="13" type="primary">LOC103510462</name>
</gene>
<dbReference type="CDD" id="cd18026">
    <property type="entry name" value="DEXHc_POLQ-like"/>
    <property type="match status" value="1"/>
</dbReference>
<dbReference type="InterPro" id="IPR050474">
    <property type="entry name" value="Hel308_SKI2-like"/>
</dbReference>
<dbReference type="InterPro" id="IPR048960">
    <property type="entry name" value="POLQ-like_helical"/>
</dbReference>
<evidence type="ECO:0000256" key="3">
    <source>
        <dbReference type="ARBA" id="ARBA00022763"/>
    </source>
</evidence>
<feature type="region of interest" description="Disordered" evidence="10">
    <location>
        <begin position="2029"/>
        <end position="2131"/>
    </location>
</feature>
<dbReference type="GO" id="GO:0043138">
    <property type="term" value="F:3'-5' DNA helicase activity"/>
    <property type="evidence" value="ECO:0007669"/>
    <property type="project" value="UniProtKB-EC"/>
</dbReference>
<feature type="compositionally biased region" description="Polar residues" evidence="10">
    <location>
        <begin position="704"/>
        <end position="718"/>
    </location>
</feature>
<proteinExistence type="predicted"/>
<feature type="compositionally biased region" description="Basic and acidic residues" evidence="10">
    <location>
        <begin position="2100"/>
        <end position="2112"/>
    </location>
</feature>
<comment type="catalytic activity">
    <reaction evidence="9">
        <text>ATP + H2O = ADP + phosphate + H(+)</text>
        <dbReference type="Rhea" id="RHEA:13065"/>
        <dbReference type="ChEBI" id="CHEBI:15377"/>
        <dbReference type="ChEBI" id="CHEBI:15378"/>
        <dbReference type="ChEBI" id="CHEBI:30616"/>
        <dbReference type="ChEBI" id="CHEBI:43474"/>
        <dbReference type="ChEBI" id="CHEBI:456216"/>
        <dbReference type="EC" id="5.6.2.4"/>
    </reaction>
</comment>
<keyword evidence="2" id="KW-0547">Nucleotide-binding</keyword>
<keyword evidence="12" id="KW-1185">Reference proteome</keyword>
<dbReference type="Proteomes" id="UP000079169">
    <property type="component" value="Unplaced"/>
</dbReference>
<evidence type="ECO:0000256" key="4">
    <source>
        <dbReference type="ARBA" id="ARBA00022801"/>
    </source>
</evidence>
<dbReference type="Gene3D" id="3.40.50.300">
    <property type="entry name" value="P-loop containing nucleotide triphosphate hydrolases"/>
    <property type="match status" value="2"/>
</dbReference>
<feature type="compositionally biased region" description="Basic and acidic residues" evidence="10">
    <location>
        <begin position="1808"/>
        <end position="1828"/>
    </location>
</feature>
<feature type="region of interest" description="Disordered" evidence="10">
    <location>
        <begin position="1507"/>
        <end position="1544"/>
    </location>
</feature>
<dbReference type="InterPro" id="IPR014001">
    <property type="entry name" value="Helicase_ATP-bd"/>
</dbReference>
<dbReference type="SUPFAM" id="SSF52540">
    <property type="entry name" value="P-loop containing nucleoside triphosphate hydrolases"/>
    <property type="match status" value="2"/>
</dbReference>
<dbReference type="FunFam" id="3.40.50.300:FF:000813">
    <property type="entry name" value="helicase POLQ-like isoform X1"/>
    <property type="match status" value="1"/>
</dbReference>
<dbReference type="GO" id="GO:0005634">
    <property type="term" value="C:nucleus"/>
    <property type="evidence" value="ECO:0007669"/>
    <property type="project" value="UniProtKB-SubCell"/>
</dbReference>
<feature type="domain" description="Helicase ATP-binding" evidence="11">
    <location>
        <begin position="56"/>
        <end position="230"/>
    </location>
</feature>
<feature type="compositionally biased region" description="Basic and acidic residues" evidence="10">
    <location>
        <begin position="1932"/>
        <end position="1941"/>
    </location>
</feature>
<dbReference type="GO" id="GO:0003676">
    <property type="term" value="F:nucleic acid binding"/>
    <property type="evidence" value="ECO:0007669"/>
    <property type="project" value="InterPro"/>
</dbReference>
<feature type="region of interest" description="Disordered" evidence="10">
    <location>
        <begin position="668"/>
        <end position="718"/>
    </location>
</feature>
<keyword evidence="4" id="KW-0378">Hydrolase</keyword>
<comment type="subcellular location">
    <subcellularLocation>
        <location evidence="1">Nucleus</location>
    </subcellularLocation>
</comment>
<sequence>MGDVPNQSMDTQEVSVLNTQAKLCLKSWGLPASIVDGYAEKGIHEMFPWQVECLTKDGVLAGRNLVYTAPTSAGKTMVAEILMMKTVLERKKKVLFILPFVSVVREKVHYFQKLYKGVGIKVDGWMGSYSPPGGVKMVNVMIATIEKANGIINRLIEENKLGVLGCIVVDELHMLGDPARGYLLELLLTKLKYMQHRNKDVQIQLVGMSATLPNLNVLANWLDAILFYTTFRPIPLVEHIVLNSQVFTLPDMRAGYQLKSLLDLQGSNEDVMYLCLDSILNSHSVLIFCPTKNWCETLAIKISALIKKMGLSNTDMASTLRSLLDPNTLSDVIQQLTQCPAGLDMALKRSISFGVGFHHAGLSKSDISDSLKRAILEVIACGIVRSIEDAILYTECTLFSATSKSTNVLECIDSCIEYLRANHFLYESSSELIPSSLARATLAHSKKYKNTLIFLYVQVEFLHKILVKPSYAKSPAGRKVLSVFKRFYTALALQDIVNEMSLTEVAAKYACNKGMLQSLEQSASTFAGMVTQFCRKLGWSGFEPLVSQFCARLEFGVQAELVSLLQIDLLNSLQARALYDAGFESLSDVANACVSDIVRVLNVGAFGENVFLSGEDTLSEVDAAIVVINSARRLIEQHLGVENIEWNNRNLNESEVTYRAVTPQIRLKRNVGDTPAQDGREESESRAENVESKAGGSKEKSVHPVNSQPEIIGRTEQNIVRTDERNAEIVDNSVNIPENAGGRGERSDNSVNFRTEILNSKGGQDPLNVRSEVVVEINRSKSLKNTFMKTHENIPNTCDKTRVPNVSCPKVPCDKINCDKTPSQICDNIPNTTSDTTDNNINISKGSKCKTRYSMDLFNESKSLKNTFMKTHENIPNICDETRVPNVSCPKVPCDKTPSQICDNIPNTTSDTTDNNINISKGSKCKTRYSMDLFNESTDEISAVTVLNPSVALDNREKPTAKQNNLNMVNRIEDNLENIVDCEENKKREHQLSNHPANGVKEISLQEEYQNNLNKATEASFITRTQNNKHPEENDTQEEFLQSKVEIKYNNNSKKPTAKQNNLNMVNRIEANLENIVDCEENKKREHQLSNHPANGVKEISLQEEYQNHNLNKATEASFITKTQNNKHPEENDTQEEFLQSKVEIKYNNNSVEELKGNGLGYEKDYRLKEELNEFPQGKAQKRLSLDPFDSSGDEDVMEDKIMCEDLNKPINEFDANLGGESLLEMSLRNVSFDSGNVSYDMVADSENFTPTNVRGKRYSFVSSTNRVVNKSRYSATSPNNGKLKHSTTSPTNVKAKKPKSISPNGTAKPRYSLRRKTGKLSPSKSKVKANQVGWKRKSSSRSSSDEEVSIWNEFKRSLTLEKELPSIEKQLPVLRKELPTFEKESSLTEKGLLIKETQSPILEKASLMNETQSPTLEKESLIKETQSTTLKKDVPRLKQDLPSIEKELIEETQEQSLEKVSASIEIESKTLQTPHIGFVRDGAELVEDTLLTDDSKKLVNNEVSMVEINDSQPPNKQEVQNKPDLKQKQSSPNEQTAEKPPVNADIVIEDSLFDSSFPKNTTVRHTAKQNPQVSPNENSREHPKDLFLKPEVLPLKKTKPFSKQNENPTNLLRTDKVPSDSVLLDASFPSATLLENQVLKELNMKSAKCKTESSQIINLPARTADVMKTAEVLAVNHVDAMIPMCKDKRKEEPYLDSPNEDSTVIDSSISHGFINNTKAPILICTSANKLKPPSASTSVSKFGNPSTTPKSRPSLGFESQFPNISAIERALNFGEKPSANEESNDEYNEPRETRRAKASRITQKNKSGTESKEIKNILDDKDVKSNDSENSTLEDSKDSDSTSKEVEGTISHDKFTNKDTKDLKSNNSKPSEAEDSKEEESKEIKKAMPKNTKNKQCKNSINLNFEESMDIELEDITEIKHKGSVNTKFQSSKDTKDIKSKNTSRTNKRQPTGRFDKENKGIPAMIDLTLESEDDFIEDDLCNVSQTSYNKHRTRQGTTKRNVRSELKSSSSEDFITDEEIQTNFVTVQQSSKTQSMKLSNLQTSRNKPHQRRQGISKATDDEGLTIENSSSDEDIEPSKRFKSDTCITRSNKNLPGDNKVHLVDRKRDVKTVGNRSNKHLSSEENKAENKDHLFKKDIEAFPKNEMETSDNQAHHETIDSISVLVSSNMCTTTTRLKPSNRTPTQKIAKLTNTTPAGRTAKPTNTTPQRTGTQRRKSLSPNDISSLENIGERFKLINQSLFSDSPGSSQIRKRRIPGRSTQKCQSPRLHNETVKRKLDTHPTLGEKKRRLNNEEPLVTNLLNGIVFNDTAVSFCNVLNKPEDGVKENDRLPNRESNRLEVSSVRKTRSSSRTNREEVNATVADGISRQQANSKIDAITRKESNANTLNEISTKSNIDTRGSSSKNAINSEEINTVEETLGCDGTITQYEKANKYHADLIELFKNNRENPNDTYVLQQLSHIDQLTLSFKVVQSAESDVIGTRFMKKSSNSGGLKYKGKELALMYIVWNNDVAYYVDFKQAEHLGLKLLSSIVTNPKFTIYMFNAKVTSVFLYRSCNISVEAKVVDPGIVDWLITPSTEPRPLRKIVSIVQCEIS</sequence>
<feature type="region of interest" description="Disordered" evidence="10">
    <location>
        <begin position="1271"/>
        <end position="1341"/>
    </location>
</feature>
<dbReference type="Pfam" id="PF21099">
    <property type="entry name" value="POLQ_helical"/>
    <property type="match status" value="1"/>
</dbReference>
<dbReference type="SUPFAM" id="SSF53098">
    <property type="entry name" value="Ribonuclease H-like"/>
    <property type="match status" value="1"/>
</dbReference>
<evidence type="ECO:0000256" key="8">
    <source>
        <dbReference type="ARBA" id="ARBA00023242"/>
    </source>
</evidence>
<dbReference type="SMART" id="SM00487">
    <property type="entry name" value="DEXDc"/>
    <property type="match status" value="1"/>
</dbReference>
<accession>A0A3Q0IVK9</accession>
<dbReference type="PaxDb" id="121845-A0A3Q0IVK9"/>
<evidence type="ECO:0000256" key="10">
    <source>
        <dbReference type="SAM" id="MobiDB-lite"/>
    </source>
</evidence>
<feature type="region of interest" description="Disordered" evidence="10">
    <location>
        <begin position="1734"/>
        <end position="1759"/>
    </location>
</feature>
<evidence type="ECO:0000313" key="12">
    <source>
        <dbReference type="Proteomes" id="UP000079169"/>
    </source>
</evidence>
<dbReference type="PANTHER" id="PTHR47961:SF6">
    <property type="entry name" value="DNA-DIRECTED DNA POLYMERASE"/>
    <property type="match status" value="1"/>
</dbReference>
<keyword evidence="7" id="KW-0234">DNA repair</keyword>
<feature type="region of interest" description="Disordered" evidence="10">
    <location>
        <begin position="2194"/>
        <end position="2225"/>
    </location>
</feature>
<keyword evidence="5" id="KW-0347">Helicase</keyword>
<evidence type="ECO:0000256" key="7">
    <source>
        <dbReference type="ARBA" id="ARBA00023204"/>
    </source>
</evidence>
<feature type="compositionally biased region" description="Basic and acidic residues" evidence="10">
    <location>
        <begin position="1835"/>
        <end position="1865"/>
    </location>
</feature>
<feature type="compositionally biased region" description="Basic and acidic residues" evidence="10">
    <location>
        <begin position="678"/>
        <end position="702"/>
    </location>
</feature>
<feature type="region of interest" description="Disordered" evidence="10">
    <location>
        <begin position="2242"/>
        <end position="2268"/>
    </location>
</feature>
<feature type="region of interest" description="Disordered" evidence="10">
    <location>
        <begin position="1565"/>
        <end position="1586"/>
    </location>
</feature>
<keyword evidence="6" id="KW-0067">ATP-binding</keyword>
<feature type="compositionally biased region" description="Polar residues" evidence="10">
    <location>
        <begin position="2029"/>
        <end position="2047"/>
    </location>
</feature>
<feature type="compositionally biased region" description="Polar residues" evidence="10">
    <location>
        <begin position="1510"/>
        <end position="1519"/>
    </location>
</feature>
<feature type="compositionally biased region" description="Basic and acidic residues" evidence="10">
    <location>
        <begin position="2122"/>
        <end position="2131"/>
    </location>
</feature>
<dbReference type="Pfam" id="PF00270">
    <property type="entry name" value="DEAD"/>
    <property type="match status" value="1"/>
</dbReference>
<evidence type="ECO:0000259" key="11">
    <source>
        <dbReference type="PROSITE" id="PS51192"/>
    </source>
</evidence>
<dbReference type="PROSITE" id="PS51192">
    <property type="entry name" value="HELICASE_ATP_BIND_1"/>
    <property type="match status" value="1"/>
</dbReference>
<dbReference type="GO" id="GO:0006302">
    <property type="term" value="P:double-strand break repair"/>
    <property type="evidence" value="ECO:0007669"/>
    <property type="project" value="UniProtKB-ARBA"/>
</dbReference>
<feature type="compositionally biased region" description="Acidic residues" evidence="10">
    <location>
        <begin position="1908"/>
        <end position="1917"/>
    </location>
</feature>
<feature type="compositionally biased region" description="Polar residues" evidence="10">
    <location>
        <begin position="1735"/>
        <end position="1752"/>
    </location>
</feature>
<dbReference type="GO" id="GO:0016787">
    <property type="term" value="F:hydrolase activity"/>
    <property type="evidence" value="ECO:0007669"/>
    <property type="project" value="UniProtKB-KW"/>
</dbReference>
<evidence type="ECO:0000256" key="1">
    <source>
        <dbReference type="ARBA" id="ARBA00004123"/>
    </source>
</evidence>
<dbReference type="InterPro" id="IPR036397">
    <property type="entry name" value="RNaseH_sf"/>
</dbReference>
<protein>
    <submittedName>
        <fullName evidence="13">Uncharacterized protein LOC103510462</fullName>
    </submittedName>
</protein>
<evidence type="ECO:0000256" key="9">
    <source>
        <dbReference type="ARBA" id="ARBA00048988"/>
    </source>
</evidence>
<evidence type="ECO:0000256" key="5">
    <source>
        <dbReference type="ARBA" id="ARBA00022806"/>
    </source>
</evidence>
<feature type="compositionally biased region" description="Basic and acidic residues" evidence="10">
    <location>
        <begin position="1872"/>
        <end position="1887"/>
    </location>
</feature>
<feature type="region of interest" description="Disordered" evidence="10">
    <location>
        <begin position="1775"/>
        <end position="1961"/>
    </location>
</feature>
<feature type="region of interest" description="Disordered" evidence="10">
    <location>
        <begin position="1990"/>
        <end position="2016"/>
    </location>
</feature>
<dbReference type="InterPro" id="IPR046931">
    <property type="entry name" value="HTH_61"/>
</dbReference>
<reference evidence="13" key="1">
    <citation type="submission" date="2025-08" db="UniProtKB">
        <authorList>
            <consortium name="RefSeq"/>
        </authorList>
    </citation>
    <scope>IDENTIFICATION</scope>
</reference>
<dbReference type="STRING" id="121845.A0A3Q0IVK9"/>
<dbReference type="KEGG" id="dci:103510462"/>
<dbReference type="Gene3D" id="1.10.3380.20">
    <property type="match status" value="1"/>
</dbReference>
<evidence type="ECO:0000256" key="6">
    <source>
        <dbReference type="ARBA" id="ARBA00022840"/>
    </source>
</evidence>